<proteinExistence type="predicted"/>
<dbReference type="Proteomes" id="UP000324021">
    <property type="component" value="Unassembled WGS sequence"/>
</dbReference>
<evidence type="ECO:0000313" key="11">
    <source>
        <dbReference type="Proteomes" id="UP000199320"/>
    </source>
</evidence>
<dbReference type="InterPro" id="IPR010920">
    <property type="entry name" value="LSM_dom_sf"/>
</dbReference>
<reference evidence="11 12" key="2">
    <citation type="submission" date="2016-10" db="EMBL/GenBank/DDBJ databases">
        <authorList>
            <person name="Varghese N."/>
            <person name="Submissions S."/>
        </authorList>
    </citation>
    <scope>NUCLEOTIDE SEQUENCE [LARGE SCALE GENOMIC DNA]</scope>
    <source>
        <strain evidence="9 12">CDM_1</strain>
        <strain evidence="11">CDM_6</strain>
    </source>
</reference>
<evidence type="ECO:0000313" key="10">
    <source>
        <dbReference type="EMBL" id="SET82114.1"/>
    </source>
</evidence>
<dbReference type="PANTHER" id="PTHR30221:SF20">
    <property type="entry name" value="SMALL-CONDUCTANCE MECHANOSENSITIVE CHANNEL"/>
    <property type="match status" value="1"/>
</dbReference>
<dbReference type="Proteomes" id="UP000199320">
    <property type="component" value="Unassembled WGS sequence"/>
</dbReference>
<evidence type="ECO:0000259" key="8">
    <source>
        <dbReference type="Pfam" id="PF00924"/>
    </source>
</evidence>
<dbReference type="EMBL" id="FMZP01000005">
    <property type="protein sequence ID" value="SDC61974.1"/>
    <property type="molecule type" value="Genomic_DNA"/>
</dbReference>
<dbReference type="AlphaFoldDB" id="A0A1I0HEJ0"/>
<feature type="transmembrane region" description="Helical" evidence="7">
    <location>
        <begin position="87"/>
        <end position="108"/>
    </location>
</feature>
<dbReference type="Gene3D" id="2.30.30.60">
    <property type="match status" value="1"/>
</dbReference>
<dbReference type="InterPro" id="IPR023408">
    <property type="entry name" value="MscS_beta-dom_sf"/>
</dbReference>
<evidence type="ECO:0000256" key="1">
    <source>
        <dbReference type="ARBA" id="ARBA00004651"/>
    </source>
</evidence>
<keyword evidence="4 7" id="KW-1133">Transmembrane helix</keyword>
<evidence type="ECO:0000256" key="7">
    <source>
        <dbReference type="SAM" id="Phobius"/>
    </source>
</evidence>
<keyword evidence="3 7" id="KW-0812">Transmembrane</keyword>
<keyword evidence="2" id="KW-1003">Cell membrane</keyword>
<dbReference type="InterPro" id="IPR006685">
    <property type="entry name" value="MscS_channel_2nd"/>
</dbReference>
<organism evidence="10 11">
    <name type="scientific">Natrinema hispanicum</name>
    <dbReference type="NCBI Taxonomy" id="392421"/>
    <lineage>
        <taxon>Archaea</taxon>
        <taxon>Methanobacteriati</taxon>
        <taxon>Methanobacteriota</taxon>
        <taxon>Stenosarchaea group</taxon>
        <taxon>Halobacteria</taxon>
        <taxon>Halobacteriales</taxon>
        <taxon>Natrialbaceae</taxon>
        <taxon>Natrinema</taxon>
    </lineage>
</organism>
<evidence type="ECO:0000256" key="6">
    <source>
        <dbReference type="SAM" id="MobiDB-lite"/>
    </source>
</evidence>
<accession>A0A1I0HEJ0</accession>
<dbReference type="SUPFAM" id="SSF50182">
    <property type="entry name" value="Sm-like ribonucleoproteins"/>
    <property type="match status" value="1"/>
</dbReference>
<gene>
    <name evidence="10" type="ORF">SAMN04488694_11384</name>
    <name evidence="9" type="ORF">SAMN05192552_1005192</name>
</gene>
<dbReference type="PANTHER" id="PTHR30221">
    <property type="entry name" value="SMALL-CONDUCTANCE MECHANOSENSITIVE CHANNEL"/>
    <property type="match status" value="1"/>
</dbReference>
<reference evidence="10" key="1">
    <citation type="submission" date="2016-10" db="EMBL/GenBank/DDBJ databases">
        <authorList>
            <person name="de Groot N.N."/>
        </authorList>
    </citation>
    <scope>NUCLEOTIDE SEQUENCE [LARGE SCALE GENOMIC DNA]</scope>
    <source>
        <strain evidence="10">CDM_6</strain>
    </source>
</reference>
<keyword evidence="5 7" id="KW-0472">Membrane</keyword>
<dbReference type="GO" id="GO:0005886">
    <property type="term" value="C:plasma membrane"/>
    <property type="evidence" value="ECO:0007669"/>
    <property type="project" value="UniProtKB-SubCell"/>
</dbReference>
<protein>
    <submittedName>
        <fullName evidence="10">Mechanosensitive ion channel</fullName>
    </submittedName>
</protein>
<evidence type="ECO:0000256" key="5">
    <source>
        <dbReference type="ARBA" id="ARBA00023136"/>
    </source>
</evidence>
<evidence type="ECO:0000256" key="3">
    <source>
        <dbReference type="ARBA" id="ARBA00022692"/>
    </source>
</evidence>
<evidence type="ECO:0000313" key="12">
    <source>
        <dbReference type="Proteomes" id="UP000324021"/>
    </source>
</evidence>
<dbReference type="Gene3D" id="1.10.287.1260">
    <property type="match status" value="1"/>
</dbReference>
<dbReference type="EMBL" id="FOIC01000013">
    <property type="protein sequence ID" value="SET82114.1"/>
    <property type="molecule type" value="Genomic_DNA"/>
</dbReference>
<dbReference type="STRING" id="392421.SAMN04488694_11384"/>
<feature type="transmembrane region" description="Helical" evidence="7">
    <location>
        <begin position="114"/>
        <end position="143"/>
    </location>
</feature>
<name>A0A1I0HEJ0_9EURY</name>
<dbReference type="SUPFAM" id="SSF82689">
    <property type="entry name" value="Mechanosensitive channel protein MscS (YggB), C-terminal domain"/>
    <property type="match status" value="1"/>
</dbReference>
<feature type="region of interest" description="Disordered" evidence="6">
    <location>
        <begin position="322"/>
        <end position="348"/>
    </location>
</feature>
<dbReference type="GO" id="GO:0008381">
    <property type="term" value="F:mechanosensitive monoatomic ion channel activity"/>
    <property type="evidence" value="ECO:0007669"/>
    <property type="project" value="InterPro"/>
</dbReference>
<evidence type="ECO:0000256" key="2">
    <source>
        <dbReference type="ARBA" id="ARBA00022475"/>
    </source>
</evidence>
<feature type="domain" description="Mechanosensitive ion channel MscS" evidence="8">
    <location>
        <begin position="132"/>
        <end position="199"/>
    </location>
</feature>
<dbReference type="InterPro" id="IPR045275">
    <property type="entry name" value="MscS_archaea/bacteria_type"/>
</dbReference>
<comment type="subcellular location">
    <subcellularLocation>
        <location evidence="1">Cell membrane</location>
        <topology evidence="1">Multi-pass membrane protein</topology>
    </subcellularLocation>
</comment>
<feature type="transmembrane region" description="Helical" evidence="7">
    <location>
        <begin position="49"/>
        <end position="67"/>
    </location>
</feature>
<dbReference type="Gene3D" id="3.30.70.100">
    <property type="match status" value="1"/>
</dbReference>
<dbReference type="Pfam" id="PF00924">
    <property type="entry name" value="MS_channel_2nd"/>
    <property type="match status" value="1"/>
</dbReference>
<evidence type="ECO:0000313" key="9">
    <source>
        <dbReference type="EMBL" id="SDC61974.1"/>
    </source>
</evidence>
<dbReference type="InterPro" id="IPR011066">
    <property type="entry name" value="MscS_channel_C_sf"/>
</dbReference>
<sequence length="348" mass="38398">MVRTLNHRGAECLVMRWVVLANERSIEWSAVEAIQTELPAWVPSEVVEFALALVVLAVGWYLSKVVVRLAGRTVARRIERPSVTRSVLSGVRVAALLWTVTIAASILGVGNTQILLSVTVISAVIAVVLAPVVGSLINGFYVLADRPYEIGDMIEVTDAGHRGFVEDITIRYTKIFTLQNTFIVIPNSDIHARDVINYSAEDERTRVSLTLEITYDSDLEAARRAAERAARSVDDVISGGPDIRIGSARYAAAPKCNIKTYGDHGIVLELFFWMEHPYKQPIIRSAVQEAIGDRFAELDVEFAYPRRHHVFDETSGVARLAVDESGFERPTTDSPVEPSESPADPADR</sequence>
<evidence type="ECO:0000256" key="4">
    <source>
        <dbReference type="ARBA" id="ARBA00022989"/>
    </source>
</evidence>
<keyword evidence="11" id="KW-1185">Reference proteome</keyword>